<sequence>MESLYAENILWVENMNDFIAALIAVALVIGLIVVIAPDIFDDSIVENKELGKIVDFEVSAGGFGSSDKCKIEVESGHKVVASGGICKKIETGKILYKETRKQGNSYYRVEGDGYR</sequence>
<keyword evidence="1" id="KW-1133">Transmembrane helix</keyword>
<dbReference type="AlphaFoldDB" id="A0A0F9VMV5"/>
<evidence type="ECO:0000256" key="1">
    <source>
        <dbReference type="SAM" id="Phobius"/>
    </source>
</evidence>
<reference evidence="2" key="1">
    <citation type="journal article" date="2015" name="Nature">
        <title>Complex archaea that bridge the gap between prokaryotes and eukaryotes.</title>
        <authorList>
            <person name="Spang A."/>
            <person name="Saw J.H."/>
            <person name="Jorgensen S.L."/>
            <person name="Zaremba-Niedzwiedzka K."/>
            <person name="Martijn J."/>
            <person name="Lind A.E."/>
            <person name="van Eijk R."/>
            <person name="Schleper C."/>
            <person name="Guy L."/>
            <person name="Ettema T.J."/>
        </authorList>
    </citation>
    <scope>NUCLEOTIDE SEQUENCE</scope>
</reference>
<accession>A0A0F9VMV5</accession>
<evidence type="ECO:0000313" key="2">
    <source>
        <dbReference type="EMBL" id="KKN67133.1"/>
    </source>
</evidence>
<keyword evidence="1" id="KW-0472">Membrane</keyword>
<feature type="transmembrane region" description="Helical" evidence="1">
    <location>
        <begin position="18"/>
        <end position="40"/>
    </location>
</feature>
<keyword evidence="1" id="KW-0812">Transmembrane</keyword>
<comment type="caution">
    <text evidence="2">The sequence shown here is derived from an EMBL/GenBank/DDBJ whole genome shotgun (WGS) entry which is preliminary data.</text>
</comment>
<name>A0A0F9VMV5_9ZZZZ</name>
<dbReference type="EMBL" id="LAZR01000483">
    <property type="protein sequence ID" value="KKN67133.1"/>
    <property type="molecule type" value="Genomic_DNA"/>
</dbReference>
<gene>
    <name evidence="2" type="ORF">LCGC14_0464800</name>
</gene>
<proteinExistence type="predicted"/>
<protein>
    <submittedName>
        <fullName evidence="2">Uncharacterized protein</fullName>
    </submittedName>
</protein>
<organism evidence="2">
    <name type="scientific">marine sediment metagenome</name>
    <dbReference type="NCBI Taxonomy" id="412755"/>
    <lineage>
        <taxon>unclassified sequences</taxon>
        <taxon>metagenomes</taxon>
        <taxon>ecological metagenomes</taxon>
    </lineage>
</organism>